<evidence type="ECO:0000313" key="2">
    <source>
        <dbReference type="EMBL" id="GAA4775061.1"/>
    </source>
</evidence>
<feature type="chain" id="PRO_5045825521" evidence="1">
    <location>
        <begin position="21"/>
        <end position="448"/>
    </location>
</feature>
<dbReference type="InterPro" id="IPR050490">
    <property type="entry name" value="Bact_solute-bd_prot1"/>
</dbReference>
<keyword evidence="1" id="KW-0732">Signal</keyword>
<comment type="caution">
    <text evidence="2">The sequence shown here is derived from an EMBL/GenBank/DDBJ whole genome shotgun (WGS) entry which is preliminary data.</text>
</comment>
<dbReference type="Pfam" id="PF01547">
    <property type="entry name" value="SBP_bac_1"/>
    <property type="match status" value="1"/>
</dbReference>
<organism evidence="2 3">
    <name type="scientific">Microbacterium gilvum</name>
    <dbReference type="NCBI Taxonomy" id="1336204"/>
    <lineage>
        <taxon>Bacteria</taxon>
        <taxon>Bacillati</taxon>
        <taxon>Actinomycetota</taxon>
        <taxon>Actinomycetes</taxon>
        <taxon>Micrococcales</taxon>
        <taxon>Microbacteriaceae</taxon>
        <taxon>Microbacterium</taxon>
    </lineage>
</organism>
<name>A0ABP9A6Z1_9MICO</name>
<feature type="signal peptide" evidence="1">
    <location>
        <begin position="1"/>
        <end position="20"/>
    </location>
</feature>
<dbReference type="PANTHER" id="PTHR43649">
    <property type="entry name" value="ARABINOSE-BINDING PROTEIN-RELATED"/>
    <property type="match status" value="1"/>
</dbReference>
<dbReference type="RefSeq" id="WP_345438556.1">
    <property type="nucleotide sequence ID" value="NZ_BAABKO010000003.1"/>
</dbReference>
<accession>A0ABP9A6Z1</accession>
<dbReference type="SUPFAM" id="SSF53850">
    <property type="entry name" value="Periplasmic binding protein-like II"/>
    <property type="match status" value="1"/>
</dbReference>
<dbReference type="InterPro" id="IPR006059">
    <property type="entry name" value="SBP"/>
</dbReference>
<dbReference type="Proteomes" id="UP001501645">
    <property type="component" value="Unassembled WGS sequence"/>
</dbReference>
<sequence length="448" mass="47981">MKTRALAFTGLGLVSALALAGCGTPASSSDDVADDAEPVEIGDTWTGDPVTVEIWHDNAALQPAVEAFNTAHEDEGIQIEFVETTDLNTAVRNASAAGDAPDLFISQTADLASFIADGIAADVTAYYESIASDYSDVVNEAVTTGDRQWAVPAADIPTFMLYNARIFADNGLEYPETYEEFLEAGKTLADRGISIFNVAGEDPTALIYLAWEAGARWYELDGDTWHIDVDSEETQRAAEYFDDGFAAGMFSTISYAEYAAMMQSYDQGQIASRQLSTWQTKGMQANLVDSLGSWEPAPNLHWEGRDAANAAFTRVFAVSADADDVEAAVFAAHALSTEEASVAALASPETGLSYFPAVADPQPYVADTLPADLVGEHASAWEPVVLEAVDTQLGDWTYGPNWAGAFTQLQDLWGKAVAGEIATTEIAPQLQEWIVDDLTQQGISVSED</sequence>
<gene>
    <name evidence="2" type="ORF">GCM10023351_19370</name>
</gene>
<protein>
    <submittedName>
        <fullName evidence="2">Sugar ABC transporter substrate-binding protein</fullName>
    </submittedName>
</protein>
<evidence type="ECO:0000256" key="1">
    <source>
        <dbReference type="SAM" id="SignalP"/>
    </source>
</evidence>
<reference evidence="3" key="1">
    <citation type="journal article" date="2019" name="Int. J. Syst. Evol. Microbiol.">
        <title>The Global Catalogue of Microorganisms (GCM) 10K type strain sequencing project: providing services to taxonomists for standard genome sequencing and annotation.</title>
        <authorList>
            <consortium name="The Broad Institute Genomics Platform"/>
            <consortium name="The Broad Institute Genome Sequencing Center for Infectious Disease"/>
            <person name="Wu L."/>
            <person name="Ma J."/>
        </authorList>
    </citation>
    <scope>NUCLEOTIDE SEQUENCE [LARGE SCALE GENOMIC DNA]</scope>
    <source>
        <strain evidence="3">JCM 18537</strain>
    </source>
</reference>
<dbReference type="PROSITE" id="PS51257">
    <property type="entry name" value="PROKAR_LIPOPROTEIN"/>
    <property type="match status" value="1"/>
</dbReference>
<dbReference type="PANTHER" id="PTHR43649:SF12">
    <property type="entry name" value="DIACETYLCHITOBIOSE BINDING PROTEIN DASA"/>
    <property type="match status" value="1"/>
</dbReference>
<keyword evidence="3" id="KW-1185">Reference proteome</keyword>
<proteinExistence type="predicted"/>
<evidence type="ECO:0000313" key="3">
    <source>
        <dbReference type="Proteomes" id="UP001501645"/>
    </source>
</evidence>
<dbReference type="EMBL" id="BAABKO010000003">
    <property type="protein sequence ID" value="GAA4775061.1"/>
    <property type="molecule type" value="Genomic_DNA"/>
</dbReference>
<dbReference type="Gene3D" id="3.40.190.10">
    <property type="entry name" value="Periplasmic binding protein-like II"/>
    <property type="match status" value="1"/>
</dbReference>